<sequence length="140" mass="15855">PARLNAGMFPAKLWRLVNSPSVHSVRWDSQARGLLIDHSLFERELLSPAAAQGPAPHAFRATQFCSFMRQLYRYGFCKVPGWLGAAALGDAGAWLPYSNPNFRRDWPHLLLHIRGRTVANRQRLAVGRDGHRRRPSGFQQ</sequence>
<feature type="non-terminal residue" evidence="7">
    <location>
        <position position="1"/>
    </location>
</feature>
<keyword evidence="3" id="KW-0238">DNA-binding</keyword>
<reference evidence="7 8" key="1">
    <citation type="submission" date="2019-09" db="EMBL/GenBank/DDBJ databases">
        <title>Bird 10,000 Genomes (B10K) Project - Family phase.</title>
        <authorList>
            <person name="Zhang G."/>
        </authorList>
    </citation>
    <scope>NUCLEOTIDE SEQUENCE [LARGE SCALE GENOMIC DNA]</scope>
    <source>
        <strain evidence="7">B10K-DU-001-34</strain>
        <tissue evidence="7">Muscle</tissue>
    </source>
</reference>
<dbReference type="PANTHER" id="PTHR10015">
    <property type="entry name" value="HEAT SHOCK TRANSCRIPTION FACTOR"/>
    <property type="match status" value="1"/>
</dbReference>
<keyword evidence="4" id="KW-0539">Nucleus</keyword>
<protein>
    <submittedName>
        <fullName evidence="7">HSF5 protein</fullName>
    </submittedName>
</protein>
<dbReference type="Proteomes" id="UP000523279">
    <property type="component" value="Unassembled WGS sequence"/>
</dbReference>
<organism evidence="7 8">
    <name type="scientific">Dicaeum eximium</name>
    <dbReference type="NCBI Taxonomy" id="667154"/>
    <lineage>
        <taxon>Eukaryota</taxon>
        <taxon>Metazoa</taxon>
        <taxon>Chordata</taxon>
        <taxon>Craniata</taxon>
        <taxon>Vertebrata</taxon>
        <taxon>Euteleostomi</taxon>
        <taxon>Archelosauria</taxon>
        <taxon>Archosauria</taxon>
        <taxon>Dinosauria</taxon>
        <taxon>Saurischia</taxon>
        <taxon>Theropoda</taxon>
        <taxon>Coelurosauria</taxon>
        <taxon>Aves</taxon>
        <taxon>Neognathae</taxon>
        <taxon>Neoaves</taxon>
        <taxon>Telluraves</taxon>
        <taxon>Australaves</taxon>
        <taxon>Passeriformes</taxon>
        <taxon>Passeroidea</taxon>
        <taxon>Dicaeidae</taxon>
        <taxon>Dicaeum</taxon>
    </lineage>
</organism>
<evidence type="ECO:0000256" key="3">
    <source>
        <dbReference type="ARBA" id="ARBA00023125"/>
    </source>
</evidence>
<name>A0A7K9K2W6_9PASE</name>
<proteinExistence type="inferred from homology"/>
<dbReference type="Gene3D" id="1.10.10.10">
    <property type="entry name" value="Winged helix-like DNA-binding domain superfamily/Winged helix DNA-binding domain"/>
    <property type="match status" value="1"/>
</dbReference>
<dbReference type="AlphaFoldDB" id="A0A7K9K2W6"/>
<evidence type="ECO:0000256" key="2">
    <source>
        <dbReference type="ARBA" id="ARBA00006403"/>
    </source>
</evidence>
<comment type="caution">
    <text evidence="7">The sequence shown here is derived from an EMBL/GenBank/DDBJ whole genome shotgun (WGS) entry which is preliminary data.</text>
</comment>
<dbReference type="InterPro" id="IPR000232">
    <property type="entry name" value="HSF_DNA-bd"/>
</dbReference>
<feature type="non-terminal residue" evidence="7">
    <location>
        <position position="140"/>
    </location>
</feature>
<dbReference type="PANTHER" id="PTHR10015:SF278">
    <property type="entry name" value="HEAT SHOCK FACTOR PROTEIN 5"/>
    <property type="match status" value="1"/>
</dbReference>
<dbReference type="InterPro" id="IPR036388">
    <property type="entry name" value="WH-like_DNA-bd_sf"/>
</dbReference>
<dbReference type="EMBL" id="VWZP01005939">
    <property type="protein sequence ID" value="NXH44390.1"/>
    <property type="molecule type" value="Genomic_DNA"/>
</dbReference>
<dbReference type="InterPro" id="IPR036390">
    <property type="entry name" value="WH_DNA-bd_sf"/>
</dbReference>
<comment type="subcellular location">
    <subcellularLocation>
        <location evidence="1">Nucleus</location>
    </subcellularLocation>
</comment>
<dbReference type="SUPFAM" id="SSF46785">
    <property type="entry name" value="Winged helix' DNA-binding domain"/>
    <property type="match status" value="1"/>
</dbReference>
<evidence type="ECO:0000313" key="7">
    <source>
        <dbReference type="EMBL" id="NXH44390.1"/>
    </source>
</evidence>
<dbReference type="Pfam" id="PF00447">
    <property type="entry name" value="HSF_DNA-bind"/>
    <property type="match status" value="1"/>
</dbReference>
<dbReference type="GO" id="GO:0003700">
    <property type="term" value="F:DNA-binding transcription factor activity"/>
    <property type="evidence" value="ECO:0007669"/>
    <property type="project" value="InterPro"/>
</dbReference>
<evidence type="ECO:0000256" key="4">
    <source>
        <dbReference type="ARBA" id="ARBA00023242"/>
    </source>
</evidence>
<gene>
    <name evidence="7" type="primary">Hsf5_0</name>
    <name evidence="7" type="ORF">DICEXI_R11600</name>
</gene>
<feature type="domain" description="HSF-type DNA-binding" evidence="6">
    <location>
        <begin position="5"/>
        <end position="116"/>
    </location>
</feature>
<dbReference type="GO" id="GO:0005634">
    <property type="term" value="C:nucleus"/>
    <property type="evidence" value="ECO:0007669"/>
    <property type="project" value="UniProtKB-SubCell"/>
</dbReference>
<dbReference type="SMART" id="SM00415">
    <property type="entry name" value="HSF"/>
    <property type="match status" value="1"/>
</dbReference>
<accession>A0A7K9K2W6</accession>
<evidence type="ECO:0000313" key="8">
    <source>
        <dbReference type="Proteomes" id="UP000523279"/>
    </source>
</evidence>
<comment type="similarity">
    <text evidence="2 5">Belongs to the HSF family.</text>
</comment>
<keyword evidence="8" id="KW-1185">Reference proteome</keyword>
<evidence type="ECO:0000256" key="5">
    <source>
        <dbReference type="RuleBase" id="RU004020"/>
    </source>
</evidence>
<dbReference type="GO" id="GO:0043565">
    <property type="term" value="F:sequence-specific DNA binding"/>
    <property type="evidence" value="ECO:0007669"/>
    <property type="project" value="InterPro"/>
</dbReference>
<evidence type="ECO:0000259" key="6">
    <source>
        <dbReference type="SMART" id="SM00415"/>
    </source>
</evidence>
<evidence type="ECO:0000256" key="1">
    <source>
        <dbReference type="ARBA" id="ARBA00004123"/>
    </source>
</evidence>